<proteinExistence type="predicted"/>
<gene>
    <name evidence="2" type="ORF">ABIQ69_02850</name>
</gene>
<feature type="compositionally biased region" description="Basic and acidic residues" evidence="1">
    <location>
        <begin position="294"/>
        <end position="306"/>
    </location>
</feature>
<dbReference type="Gene3D" id="1.10.3210.10">
    <property type="entry name" value="Hypothetical protein af1432"/>
    <property type="match status" value="1"/>
</dbReference>
<dbReference type="SUPFAM" id="SSF109604">
    <property type="entry name" value="HD-domain/PDEase-like"/>
    <property type="match status" value="1"/>
</dbReference>
<dbReference type="AlphaFoldDB" id="A0AAU7W8S9"/>
<evidence type="ECO:0008006" key="3">
    <source>
        <dbReference type="Google" id="ProtNLM"/>
    </source>
</evidence>
<feature type="compositionally biased region" description="Low complexity" evidence="1">
    <location>
        <begin position="27"/>
        <end position="40"/>
    </location>
</feature>
<evidence type="ECO:0000313" key="2">
    <source>
        <dbReference type="EMBL" id="XBX82877.1"/>
    </source>
</evidence>
<name>A0AAU7W8S9_9MICO</name>
<feature type="compositionally biased region" description="Low complexity" evidence="1">
    <location>
        <begin position="274"/>
        <end position="293"/>
    </location>
</feature>
<evidence type="ECO:0000256" key="1">
    <source>
        <dbReference type="SAM" id="MobiDB-lite"/>
    </source>
</evidence>
<reference evidence="2" key="1">
    <citation type="submission" date="2024-05" db="EMBL/GenBank/DDBJ databases">
        <authorList>
            <person name="Yu L."/>
        </authorList>
    </citation>
    <scope>NUCLEOTIDE SEQUENCE</scope>
    <source>
        <strain evidence="2">G08B096</strain>
    </source>
</reference>
<feature type="compositionally biased region" description="Pro residues" evidence="1">
    <location>
        <begin position="253"/>
        <end position="273"/>
    </location>
</feature>
<protein>
    <recommendedName>
        <fullName evidence="3">HD domain-containing protein</fullName>
    </recommendedName>
</protein>
<accession>A0AAU7W8S9</accession>
<feature type="region of interest" description="Disordered" evidence="1">
    <location>
        <begin position="27"/>
        <end position="83"/>
    </location>
</feature>
<feature type="region of interest" description="Disordered" evidence="1">
    <location>
        <begin position="177"/>
        <end position="329"/>
    </location>
</feature>
<organism evidence="2">
    <name type="scientific">Agromyces sp. G08B096</name>
    <dbReference type="NCBI Taxonomy" id="3156399"/>
    <lineage>
        <taxon>Bacteria</taxon>
        <taxon>Bacillati</taxon>
        <taxon>Actinomycetota</taxon>
        <taxon>Actinomycetes</taxon>
        <taxon>Micrococcales</taxon>
        <taxon>Microbacteriaceae</taxon>
        <taxon>Agromyces</taxon>
    </lineage>
</organism>
<feature type="compositionally biased region" description="Pro residues" evidence="1">
    <location>
        <begin position="41"/>
        <end position="57"/>
    </location>
</feature>
<sequence length="532" mass="55321">MPIPDNDEPIPGFNASFAELEDWLGRASLAAEEGADADAPAPSPAPPVAPAPGPAAPPAAATEQPEGRAHARRRATAEAVDVPRRSSGDIQRYYLCSLEPSGEFVEVIVAVTDGGRRRYFSTQDGARLTEVDEDHFDQHLESGGRSLLELDEREMAELEAELRFVRPVRGRDPLAEVEVPAAGPGSADAQPDSVEPDAAASDAPTPAGSADAGGATGADADADLDEPGADIVEPDAEEPNADAAPKRSSFAPAPSPWAAPAPPPTFLVPPPAVAPADPAGAPTAAPSPAADVPAARDRRDAADGAAEHTNTIEENDQVATGTTTGPHERLEAGASAPVTDQLIQGAPAAAPAPTAQPAAPAQAAAAQPAVAQPAALTPPAAAQPAVDAAAQVALAKGIAFVAHRGQLDRTGAEYIDHPGRVAERFDAATEPIETAAAWLHDVLEDTAVTAQDLLEAGVQPEVLEVVHLLTRRPEVADDEYYARIRRHPQARRVKLADIDDNAAPWRLRKLDHDTQVRLVEKYRHAREQLAGA</sequence>
<feature type="compositionally biased region" description="Low complexity" evidence="1">
    <location>
        <begin position="197"/>
        <end position="219"/>
    </location>
</feature>
<dbReference type="EMBL" id="CP158374">
    <property type="protein sequence ID" value="XBX82877.1"/>
    <property type="molecule type" value="Genomic_DNA"/>
</dbReference>
<dbReference type="RefSeq" id="WP_350348893.1">
    <property type="nucleotide sequence ID" value="NZ_CP158374.1"/>
</dbReference>
<feature type="compositionally biased region" description="Acidic residues" evidence="1">
    <location>
        <begin position="220"/>
        <end position="240"/>
    </location>
</feature>